<evidence type="ECO:0000256" key="3">
    <source>
        <dbReference type="ARBA" id="ARBA00022448"/>
    </source>
</evidence>
<dbReference type="OrthoDB" id="2403262at2759"/>
<dbReference type="SUPFAM" id="SSF103506">
    <property type="entry name" value="Mitochondrial carrier"/>
    <property type="match status" value="1"/>
</dbReference>
<dbReference type="Gene3D" id="1.50.40.10">
    <property type="entry name" value="Mitochondrial carrier domain"/>
    <property type="match status" value="1"/>
</dbReference>
<dbReference type="GO" id="GO:0090149">
    <property type="term" value="P:mitochondrial membrane fission"/>
    <property type="evidence" value="ECO:0007669"/>
    <property type="project" value="InterPro"/>
</dbReference>
<name>A0A1I8NH52_MUSDO</name>
<keyword evidence="9 10" id="KW-0472">Membrane</keyword>
<feature type="compositionally biased region" description="Polar residues" evidence="12">
    <location>
        <begin position="1"/>
        <end position="12"/>
    </location>
</feature>
<dbReference type="InterPro" id="IPR018108">
    <property type="entry name" value="MCP_transmembrane"/>
</dbReference>
<feature type="region of interest" description="Disordered" evidence="12">
    <location>
        <begin position="476"/>
        <end position="499"/>
    </location>
</feature>
<evidence type="ECO:0000256" key="6">
    <source>
        <dbReference type="ARBA" id="ARBA00022787"/>
    </source>
</evidence>
<evidence type="ECO:0000256" key="10">
    <source>
        <dbReference type="PROSITE-ProRule" id="PRU00282"/>
    </source>
</evidence>
<dbReference type="InterPro" id="IPR023395">
    <property type="entry name" value="MCP_dom_sf"/>
</dbReference>
<comment type="subcellular location">
    <subcellularLocation>
        <location evidence="1">Mitochondrion outer membrane</location>
        <topology evidence="1">Multi-pass membrane protein</topology>
    </subcellularLocation>
</comment>
<dbReference type="VEuPathDB" id="VectorBase:MDOMA2_019992"/>
<comment type="similarity">
    <text evidence="2 11">Belongs to the mitochondrial carrier (TC 2.A.29) family.</text>
</comment>
<evidence type="ECO:0000256" key="8">
    <source>
        <dbReference type="ARBA" id="ARBA00023128"/>
    </source>
</evidence>
<proteinExistence type="inferred from homology"/>
<keyword evidence="7" id="KW-1133">Transmembrane helix</keyword>
<gene>
    <name evidence="13" type="primary">101892516</name>
    <name evidence="15" type="synonym">LOC101892516</name>
</gene>
<reference evidence="13" key="1">
    <citation type="submission" date="2020-05" db="UniProtKB">
        <authorList>
            <consortium name="EnsemblMetazoa"/>
        </authorList>
    </citation>
    <scope>IDENTIFICATION</scope>
    <source>
        <strain evidence="13">Aabys</strain>
    </source>
</reference>
<evidence type="ECO:0000256" key="1">
    <source>
        <dbReference type="ARBA" id="ARBA00004374"/>
    </source>
</evidence>
<keyword evidence="14" id="KW-1185">Reference proteome</keyword>
<evidence type="ECO:0000256" key="5">
    <source>
        <dbReference type="ARBA" id="ARBA00022737"/>
    </source>
</evidence>
<dbReference type="EnsemblMetazoa" id="MDOA015093-RA">
    <property type="protein sequence ID" value="MDOA015093-PA"/>
    <property type="gene ID" value="MDOA015093"/>
</dbReference>
<feature type="region of interest" description="Disordered" evidence="12">
    <location>
        <begin position="1"/>
        <end position="41"/>
    </location>
</feature>
<evidence type="ECO:0000256" key="7">
    <source>
        <dbReference type="ARBA" id="ARBA00022989"/>
    </source>
</evidence>
<dbReference type="RefSeq" id="XP_058979448.1">
    <property type="nucleotide sequence ID" value="XM_059123465.1"/>
</dbReference>
<keyword evidence="5" id="KW-0677">Repeat</keyword>
<evidence type="ECO:0000256" key="9">
    <source>
        <dbReference type="ARBA" id="ARBA00023136"/>
    </source>
</evidence>
<keyword evidence="3 11" id="KW-0813">Transport</keyword>
<evidence type="ECO:0000256" key="12">
    <source>
        <dbReference type="SAM" id="MobiDB-lite"/>
    </source>
</evidence>
<reference evidence="15" key="2">
    <citation type="submission" date="2025-05" db="UniProtKB">
        <authorList>
            <consortium name="RefSeq"/>
        </authorList>
    </citation>
    <scope>IDENTIFICATION</scope>
    <source>
        <strain evidence="15">Aabys</strain>
        <tissue evidence="15">Whole body</tissue>
    </source>
</reference>
<keyword evidence="4 10" id="KW-0812">Transmembrane</keyword>
<dbReference type="VEuPathDB" id="VectorBase:MDOA015093"/>
<evidence type="ECO:0000256" key="4">
    <source>
        <dbReference type="ARBA" id="ARBA00022692"/>
    </source>
</evidence>
<keyword evidence="6" id="KW-1000">Mitochondrion outer membrane</keyword>
<dbReference type="Proteomes" id="UP001652621">
    <property type="component" value="Unplaced"/>
</dbReference>
<feature type="repeat" description="Solcar" evidence="10">
    <location>
        <begin position="347"/>
        <end position="449"/>
    </location>
</feature>
<dbReference type="eggNOG" id="KOG2954">
    <property type="taxonomic scope" value="Eukaryota"/>
</dbReference>
<organism evidence="13">
    <name type="scientific">Musca domestica</name>
    <name type="common">House fly</name>
    <dbReference type="NCBI Taxonomy" id="7370"/>
    <lineage>
        <taxon>Eukaryota</taxon>
        <taxon>Metazoa</taxon>
        <taxon>Ecdysozoa</taxon>
        <taxon>Arthropoda</taxon>
        <taxon>Hexapoda</taxon>
        <taxon>Insecta</taxon>
        <taxon>Pterygota</taxon>
        <taxon>Neoptera</taxon>
        <taxon>Endopterygota</taxon>
        <taxon>Diptera</taxon>
        <taxon>Brachycera</taxon>
        <taxon>Muscomorpha</taxon>
        <taxon>Muscoidea</taxon>
        <taxon>Muscidae</taxon>
        <taxon>Musca</taxon>
    </lineage>
</organism>
<keyword evidence="8" id="KW-0496">Mitochondrion</keyword>
<evidence type="ECO:0000313" key="13">
    <source>
        <dbReference type="EnsemblMetazoa" id="MDOA015093-PA"/>
    </source>
</evidence>
<dbReference type="InterPro" id="IPR039158">
    <property type="entry name" value="SLC25A46"/>
</dbReference>
<dbReference type="PANTHER" id="PTHR21252">
    <property type="entry name" value="TB1 PROTEIN-RELATED"/>
    <property type="match status" value="1"/>
</dbReference>
<dbReference type="AlphaFoldDB" id="A0A1I8NH52"/>
<accession>A0A1I8NH52</accession>
<dbReference type="GO" id="GO:0005741">
    <property type="term" value="C:mitochondrial outer membrane"/>
    <property type="evidence" value="ECO:0007669"/>
    <property type="project" value="UniProtKB-SubCell"/>
</dbReference>
<feature type="compositionally biased region" description="Low complexity" evidence="12">
    <location>
        <begin position="476"/>
        <end position="486"/>
    </location>
</feature>
<dbReference type="PROSITE" id="PS50920">
    <property type="entry name" value="SOLCAR"/>
    <property type="match status" value="1"/>
</dbReference>
<protein>
    <submittedName>
        <fullName evidence="15">Mitochondrial outer membrane protein SLC25A46 isoform X1</fullName>
    </submittedName>
</protein>
<dbReference type="PANTHER" id="PTHR21252:SF2">
    <property type="entry name" value="MITOCHONDRIAL OUTER MEMBRANE PROTEIN SLC25A46"/>
    <property type="match status" value="1"/>
</dbReference>
<evidence type="ECO:0000256" key="11">
    <source>
        <dbReference type="RuleBase" id="RU000488"/>
    </source>
</evidence>
<evidence type="ECO:0000313" key="15">
    <source>
        <dbReference type="RefSeq" id="XP_058979448.1"/>
    </source>
</evidence>
<evidence type="ECO:0000313" key="14">
    <source>
        <dbReference type="Proteomes" id="UP001652621"/>
    </source>
</evidence>
<evidence type="ECO:0000256" key="2">
    <source>
        <dbReference type="ARBA" id="ARBA00006375"/>
    </source>
</evidence>
<sequence length="499" mass="56316">MAGMDNYSTLMYGSNKKPMEPGEDMTDQRPERPRNVYGPYAGDFASASSGMPYPRQSQMQFQLNDDQYQIYMASMNSGPDSGLKNVNSERDLSLPIEKHHALENFYDSQEDEYPEQHTVTNLLSFDDTKKISIRKYLGIGVQWVSLVTENLLSHPFIVLRRQCQVYNASQRYHLHPFALMPSIIHLHRRQGVTTLWKGLGSCLLVRGMSLAMDDVISKVTSWPKEVDSRTSLKRFGQHVILKCISIAVVMPFYAASLVESVQSDIASEKPGLFDVFREGSLRLLYWKSPQKGRMLPVWCLIGPTVGVGITKYLFGLVIKGISSRIMRRRIQQAQERKGAKFKDDSLETQNVEIYSNLISMLTTEVIFFPLETILHRIQLQGTRTIIDNLDNGYAVVPILTNYQGAIDCYRTTVATEGFSGLYKGFGAIVLQFAAHIAVIKLTKWVVNQITEVISSRPPQKVVQYYNLDRGMNSNSTTISRSLSSGSDMDENSVGNRSID</sequence>
<dbReference type="Pfam" id="PF00153">
    <property type="entry name" value="Mito_carr"/>
    <property type="match status" value="1"/>
</dbReference>